<dbReference type="Pfam" id="PF25944">
    <property type="entry name" value="Beta-barrel_RND"/>
    <property type="match status" value="1"/>
</dbReference>
<dbReference type="InterPro" id="IPR058626">
    <property type="entry name" value="MdtA-like_b-barrel"/>
</dbReference>
<keyword evidence="4" id="KW-1003">Cell membrane</keyword>
<keyword evidence="3" id="KW-0813">Transport</keyword>
<feature type="domain" description="Multidrug resistance protein MdtA-like C-terminal permuted SH3" evidence="11">
    <location>
        <begin position="297"/>
        <end position="357"/>
    </location>
</feature>
<evidence type="ECO:0000256" key="4">
    <source>
        <dbReference type="ARBA" id="ARBA00022475"/>
    </source>
</evidence>
<evidence type="ECO:0000313" key="12">
    <source>
        <dbReference type="EMBL" id="MFM0638740.1"/>
    </source>
</evidence>
<dbReference type="NCBIfam" id="TIGR01730">
    <property type="entry name" value="RND_mfp"/>
    <property type="match status" value="1"/>
</dbReference>
<gene>
    <name evidence="12" type="ORF">PQQ63_18755</name>
</gene>
<dbReference type="InterPro" id="IPR058625">
    <property type="entry name" value="MdtA-like_BSH"/>
</dbReference>
<comment type="caution">
    <text evidence="12">The sequence shown here is derived from an EMBL/GenBank/DDBJ whole genome shotgun (WGS) entry which is preliminary data.</text>
</comment>
<feature type="region of interest" description="Disordered" evidence="7">
    <location>
        <begin position="373"/>
        <end position="400"/>
    </location>
</feature>
<keyword evidence="5" id="KW-0997">Cell inner membrane</keyword>
<protein>
    <submittedName>
        <fullName evidence="12">Efflux RND transporter periplasmic adaptor subunit</fullName>
    </submittedName>
</protein>
<dbReference type="SUPFAM" id="SSF111369">
    <property type="entry name" value="HlyD-like secretion proteins"/>
    <property type="match status" value="1"/>
</dbReference>
<dbReference type="InterPro" id="IPR006143">
    <property type="entry name" value="RND_pump_MFP"/>
</dbReference>
<comment type="subcellular location">
    <subcellularLocation>
        <location evidence="1">Cell membrane</location>
    </subcellularLocation>
</comment>
<keyword evidence="13" id="KW-1185">Reference proteome</keyword>
<evidence type="ECO:0000256" key="6">
    <source>
        <dbReference type="ARBA" id="ARBA00023136"/>
    </source>
</evidence>
<organism evidence="12 13">
    <name type="scientific">Paraburkholderia metrosideri</name>
    <dbReference type="NCBI Taxonomy" id="580937"/>
    <lineage>
        <taxon>Bacteria</taxon>
        <taxon>Pseudomonadati</taxon>
        <taxon>Pseudomonadota</taxon>
        <taxon>Betaproteobacteria</taxon>
        <taxon>Burkholderiales</taxon>
        <taxon>Burkholderiaceae</taxon>
        <taxon>Paraburkholderia</taxon>
    </lineage>
</organism>
<name>A0ABW9DTS1_9BURK</name>
<dbReference type="PANTHER" id="PTHR30469:SF12">
    <property type="entry name" value="MULTIDRUG RESISTANCE PROTEIN MDTA"/>
    <property type="match status" value="1"/>
</dbReference>
<dbReference type="Pfam" id="PF25917">
    <property type="entry name" value="BSH_RND"/>
    <property type="match status" value="1"/>
</dbReference>
<dbReference type="Gene3D" id="2.40.50.100">
    <property type="match status" value="1"/>
</dbReference>
<dbReference type="Gene3D" id="2.40.420.20">
    <property type="match status" value="1"/>
</dbReference>
<feature type="domain" description="Multidrug resistance protein MdtA-like alpha-helical hairpin" evidence="8">
    <location>
        <begin position="103"/>
        <end position="171"/>
    </location>
</feature>
<dbReference type="PANTHER" id="PTHR30469">
    <property type="entry name" value="MULTIDRUG RESISTANCE PROTEIN MDTA"/>
    <property type="match status" value="1"/>
</dbReference>
<feature type="compositionally biased region" description="Basic and acidic residues" evidence="7">
    <location>
        <begin position="391"/>
        <end position="400"/>
    </location>
</feature>
<evidence type="ECO:0000256" key="2">
    <source>
        <dbReference type="ARBA" id="ARBA00009477"/>
    </source>
</evidence>
<evidence type="ECO:0000259" key="11">
    <source>
        <dbReference type="Pfam" id="PF25967"/>
    </source>
</evidence>
<evidence type="ECO:0000256" key="7">
    <source>
        <dbReference type="SAM" id="MobiDB-lite"/>
    </source>
</evidence>
<keyword evidence="6" id="KW-0472">Membrane</keyword>
<dbReference type="InterPro" id="IPR058627">
    <property type="entry name" value="MdtA-like_C"/>
</dbReference>
<evidence type="ECO:0000313" key="13">
    <source>
        <dbReference type="Proteomes" id="UP001629432"/>
    </source>
</evidence>
<accession>A0ABW9DTS1</accession>
<sequence length="400" mass="42842">MFSRKFMAAVILLALIALMLTHLLSAKKGRRGMPPQVVTVAHAKLGSMPVVLSEPGTVTPTSTVTVLPQLSGYLTAVGYREGQDVQKGQFLAQIDPSQYEINKQQAEAQLVRDQAGLAQARSDLARYAGLNLRKSIAEQAFTDQQFLVQQNEATVKSDEASIAQYELDLVYCHITAPVSGRVGLRLIDPGNYVTASSSPGIVVITTMRPTTVEFPVPQVSLAPVLQRLNNGAKLSVTAYNSDNTRQIATGVLYAVDNQMAFSTGTVNLRASFANDDEALYPDEFVNIKLLVDTVQHAVLVPAPAVQSDERGDYVYLVNANNTVSARKVTPGAGDGMNTVITSGLTAGNTVVTDGMDRLTDGATIKIASTAPMAADSPLPASLPRFHHGQRRHPDSRINGQ</sequence>
<evidence type="ECO:0000259" key="9">
    <source>
        <dbReference type="Pfam" id="PF25917"/>
    </source>
</evidence>
<dbReference type="Pfam" id="PF25967">
    <property type="entry name" value="RND-MFP_C"/>
    <property type="match status" value="1"/>
</dbReference>
<dbReference type="Gene3D" id="2.40.30.170">
    <property type="match status" value="1"/>
</dbReference>
<dbReference type="RefSeq" id="WP_408337615.1">
    <property type="nucleotide sequence ID" value="NZ_JAQQCF010000016.1"/>
</dbReference>
<evidence type="ECO:0000256" key="3">
    <source>
        <dbReference type="ARBA" id="ARBA00022448"/>
    </source>
</evidence>
<evidence type="ECO:0000256" key="1">
    <source>
        <dbReference type="ARBA" id="ARBA00004236"/>
    </source>
</evidence>
<evidence type="ECO:0000259" key="8">
    <source>
        <dbReference type="Pfam" id="PF25876"/>
    </source>
</evidence>
<evidence type="ECO:0000259" key="10">
    <source>
        <dbReference type="Pfam" id="PF25944"/>
    </source>
</evidence>
<dbReference type="Pfam" id="PF25876">
    <property type="entry name" value="HH_MFP_RND"/>
    <property type="match status" value="1"/>
</dbReference>
<evidence type="ECO:0000256" key="5">
    <source>
        <dbReference type="ARBA" id="ARBA00022519"/>
    </source>
</evidence>
<dbReference type="Gene3D" id="1.10.287.470">
    <property type="entry name" value="Helix hairpin bin"/>
    <property type="match status" value="1"/>
</dbReference>
<dbReference type="EMBL" id="JAQQCF010000016">
    <property type="protein sequence ID" value="MFM0638740.1"/>
    <property type="molecule type" value="Genomic_DNA"/>
</dbReference>
<dbReference type="InterPro" id="IPR058624">
    <property type="entry name" value="MdtA-like_HH"/>
</dbReference>
<feature type="domain" description="Multidrug resistance protein MdtA-like barrel-sandwich hybrid" evidence="9">
    <location>
        <begin position="63"/>
        <end position="205"/>
    </location>
</feature>
<reference evidence="12 13" key="1">
    <citation type="journal article" date="2024" name="Chem. Sci.">
        <title>Discovery of megapolipeptins by genome mining of a Burkholderiales bacteria collection.</title>
        <authorList>
            <person name="Paulo B.S."/>
            <person name="Recchia M.J.J."/>
            <person name="Lee S."/>
            <person name="Fergusson C.H."/>
            <person name="Romanowski S.B."/>
            <person name="Hernandez A."/>
            <person name="Krull N."/>
            <person name="Liu D.Y."/>
            <person name="Cavanagh H."/>
            <person name="Bos A."/>
            <person name="Gray C.A."/>
            <person name="Murphy B.T."/>
            <person name="Linington R.G."/>
            <person name="Eustaquio A.S."/>
        </authorList>
    </citation>
    <scope>NUCLEOTIDE SEQUENCE [LARGE SCALE GENOMIC DNA]</scope>
    <source>
        <strain evidence="12 13">RL17-338-BIC-A</strain>
    </source>
</reference>
<feature type="domain" description="Multidrug resistance protein MdtA-like beta-barrel" evidence="10">
    <location>
        <begin position="209"/>
        <end position="293"/>
    </location>
</feature>
<comment type="similarity">
    <text evidence="2">Belongs to the membrane fusion protein (MFP) (TC 8.A.1) family.</text>
</comment>
<proteinExistence type="inferred from homology"/>
<dbReference type="Proteomes" id="UP001629432">
    <property type="component" value="Unassembled WGS sequence"/>
</dbReference>